<evidence type="ECO:0000256" key="1">
    <source>
        <dbReference type="ARBA" id="ARBA00008138"/>
    </source>
</evidence>
<keyword evidence="7" id="KW-1185">Reference proteome</keyword>
<dbReference type="Gene3D" id="3.40.50.150">
    <property type="entry name" value="Vaccinia Virus protein VP39"/>
    <property type="match status" value="1"/>
</dbReference>
<comment type="function">
    <text evidence="4">Exhibits S-adenosyl-L-methionine-dependent methyltransferase activity.</text>
</comment>
<evidence type="ECO:0000256" key="3">
    <source>
        <dbReference type="ARBA" id="ARBA00022679"/>
    </source>
</evidence>
<name>A0A5B2VPG4_9BACT</name>
<evidence type="ECO:0000256" key="2">
    <source>
        <dbReference type="ARBA" id="ARBA00022603"/>
    </source>
</evidence>
<evidence type="ECO:0000313" key="6">
    <source>
        <dbReference type="EMBL" id="KAA2240162.1"/>
    </source>
</evidence>
<keyword evidence="5" id="KW-0812">Transmembrane</keyword>
<accession>A0A5B2VPG4</accession>
<keyword evidence="2 4" id="KW-0489">Methyltransferase</keyword>
<proteinExistence type="inferred from homology"/>
<keyword evidence="4" id="KW-0949">S-adenosyl-L-methionine</keyword>
<dbReference type="NCBIfam" id="TIGR00027">
    <property type="entry name" value="mthyl_TIGR00027"/>
    <property type="match status" value="1"/>
</dbReference>
<dbReference type="InterPro" id="IPR029063">
    <property type="entry name" value="SAM-dependent_MTases_sf"/>
</dbReference>
<dbReference type="EC" id="2.1.1.-" evidence="4"/>
<sequence>MQLGHASKSTIFIAFFRAIESARSKRVRLFHDPYAISFLSPVLKMWAALSAFPFFNWFVPAYINTFWPGALTAVVARTRLIDVMTTKTIQEQGINQVIIMGAGFDTRAHRLQLRERVHFVEVDRPVTQKYKQALLSKLQKNGYNHVDYVKMDFRLQRPEDCITPLMLGSQYKTLFIWEGATNNLTMETGHKMFRYFQGFPAGTRIIFNYVDRHVLDNPAMFYGAKRVAKMLKRIREPWNVGLVPAQVPELLATYNMALVFDEGATDYRKRYFGTSADKMKGYEFYRVAMAVVK</sequence>
<dbReference type="Pfam" id="PF04072">
    <property type="entry name" value="LCM"/>
    <property type="match status" value="1"/>
</dbReference>
<dbReference type="GO" id="GO:0032259">
    <property type="term" value="P:methylation"/>
    <property type="evidence" value="ECO:0007669"/>
    <property type="project" value="UniProtKB-KW"/>
</dbReference>
<dbReference type="GO" id="GO:0008168">
    <property type="term" value="F:methyltransferase activity"/>
    <property type="evidence" value="ECO:0007669"/>
    <property type="project" value="UniProtKB-UniRule"/>
</dbReference>
<evidence type="ECO:0000313" key="7">
    <source>
        <dbReference type="Proteomes" id="UP000324611"/>
    </source>
</evidence>
<comment type="caution">
    <text evidence="6">The sequence shown here is derived from an EMBL/GenBank/DDBJ whole genome shotgun (WGS) entry which is preliminary data.</text>
</comment>
<dbReference type="InterPro" id="IPR011610">
    <property type="entry name" value="SAM_mthyl_Trfase_ML2640-like"/>
</dbReference>
<comment type="similarity">
    <text evidence="1 4">Belongs to the UPF0677 family.</text>
</comment>
<dbReference type="AlphaFoldDB" id="A0A5B2VPG4"/>
<keyword evidence="5" id="KW-1133">Transmembrane helix</keyword>
<reference evidence="6 7" key="2">
    <citation type="submission" date="2019-09" db="EMBL/GenBank/DDBJ databases">
        <authorList>
            <person name="Jin C."/>
        </authorList>
    </citation>
    <scope>NUCLEOTIDE SEQUENCE [LARGE SCALE GENOMIC DNA]</scope>
    <source>
        <strain evidence="6 7">BN140078</strain>
    </source>
</reference>
<protein>
    <recommendedName>
        <fullName evidence="4">S-adenosyl-L-methionine-dependent methyltransferase</fullName>
        <ecNumber evidence="4">2.1.1.-</ecNumber>
    </recommendedName>
</protein>
<gene>
    <name evidence="6" type="ORF">F0L74_28760</name>
</gene>
<keyword evidence="3 6" id="KW-0808">Transferase</keyword>
<evidence type="ECO:0000256" key="5">
    <source>
        <dbReference type="SAM" id="Phobius"/>
    </source>
</evidence>
<dbReference type="InterPro" id="IPR007213">
    <property type="entry name" value="Ppm1/Ppm2/Tcmp"/>
</dbReference>
<dbReference type="RefSeq" id="WP_149841340.1">
    <property type="nucleotide sequence ID" value="NZ_VUOC01000004.1"/>
</dbReference>
<keyword evidence="5" id="KW-0472">Membrane</keyword>
<feature type="transmembrane region" description="Helical" evidence="5">
    <location>
        <begin position="61"/>
        <end position="80"/>
    </location>
</feature>
<dbReference type="EMBL" id="VUOC01000004">
    <property type="protein sequence ID" value="KAA2240162.1"/>
    <property type="molecule type" value="Genomic_DNA"/>
</dbReference>
<evidence type="ECO:0000256" key="4">
    <source>
        <dbReference type="RuleBase" id="RU362030"/>
    </source>
</evidence>
<reference evidence="6 7" key="1">
    <citation type="submission" date="2019-09" db="EMBL/GenBank/DDBJ databases">
        <title>Chitinophaga ginsengihumi sp. nov., isolated from soil of ginseng rhizosphere.</title>
        <authorList>
            <person name="Lee J."/>
        </authorList>
    </citation>
    <scope>NUCLEOTIDE SEQUENCE [LARGE SCALE GENOMIC DNA]</scope>
    <source>
        <strain evidence="6 7">BN140078</strain>
    </source>
</reference>
<dbReference type="PANTHER" id="PTHR43619">
    <property type="entry name" value="S-ADENOSYL-L-METHIONINE-DEPENDENT METHYLTRANSFERASE YKTD-RELATED"/>
    <property type="match status" value="1"/>
</dbReference>
<dbReference type="Proteomes" id="UP000324611">
    <property type="component" value="Unassembled WGS sequence"/>
</dbReference>
<organism evidence="6 7">
    <name type="scientific">Chitinophaga agrisoli</name>
    <dbReference type="NCBI Taxonomy" id="2607653"/>
    <lineage>
        <taxon>Bacteria</taxon>
        <taxon>Pseudomonadati</taxon>
        <taxon>Bacteroidota</taxon>
        <taxon>Chitinophagia</taxon>
        <taxon>Chitinophagales</taxon>
        <taxon>Chitinophagaceae</taxon>
        <taxon>Chitinophaga</taxon>
    </lineage>
</organism>
<dbReference type="SUPFAM" id="SSF53335">
    <property type="entry name" value="S-adenosyl-L-methionine-dependent methyltransferases"/>
    <property type="match status" value="1"/>
</dbReference>
<dbReference type="PANTHER" id="PTHR43619:SF2">
    <property type="entry name" value="S-ADENOSYL-L-METHIONINE-DEPENDENT METHYLTRANSFERASES SUPERFAMILY PROTEIN"/>
    <property type="match status" value="1"/>
</dbReference>